<evidence type="ECO:0008006" key="3">
    <source>
        <dbReference type="Google" id="ProtNLM"/>
    </source>
</evidence>
<accession>A0AA35YA90</accession>
<proteinExistence type="predicted"/>
<name>A0AA35YA90_LACSI</name>
<evidence type="ECO:0000313" key="2">
    <source>
        <dbReference type="Proteomes" id="UP001177003"/>
    </source>
</evidence>
<dbReference type="AlphaFoldDB" id="A0AA35YA90"/>
<dbReference type="Proteomes" id="UP001177003">
    <property type="component" value="Chromosome 0"/>
</dbReference>
<gene>
    <name evidence="1" type="ORF">LSALG_LOCUS4411</name>
</gene>
<organism evidence="1 2">
    <name type="scientific">Lactuca saligna</name>
    <name type="common">Willowleaf lettuce</name>
    <dbReference type="NCBI Taxonomy" id="75948"/>
    <lineage>
        <taxon>Eukaryota</taxon>
        <taxon>Viridiplantae</taxon>
        <taxon>Streptophyta</taxon>
        <taxon>Embryophyta</taxon>
        <taxon>Tracheophyta</taxon>
        <taxon>Spermatophyta</taxon>
        <taxon>Magnoliopsida</taxon>
        <taxon>eudicotyledons</taxon>
        <taxon>Gunneridae</taxon>
        <taxon>Pentapetalae</taxon>
        <taxon>asterids</taxon>
        <taxon>campanulids</taxon>
        <taxon>Asterales</taxon>
        <taxon>Asteraceae</taxon>
        <taxon>Cichorioideae</taxon>
        <taxon>Cichorieae</taxon>
        <taxon>Lactucinae</taxon>
        <taxon>Lactuca</taxon>
    </lineage>
</organism>
<protein>
    <recommendedName>
        <fullName evidence="3">CBS domain-containing protein</fullName>
    </recommendedName>
</protein>
<keyword evidence="2" id="KW-1185">Reference proteome</keyword>
<sequence>MLTSKEPTKSDNVEIDVEPRIFAKLRDVGTNGVSYLTEDIKEGEVIGIITLKDVFEELLQEDIVDVTHEYVDLHKRIRVAAIATASYVARTRLFQRLSSIAVGTKGESLGLDKIEVANNSLWTHGNDLPTNQSLIWKRSSITEPWEHGESIGRYWSTYLSPSTGCTENCDFRGTYNAQKFQKKCGQPAQILYHIPWTWVHPGENLLVLREELGGNPSEIYVLTRTWQKCVAMSRKMI</sequence>
<reference evidence="1" key="1">
    <citation type="submission" date="2023-04" db="EMBL/GenBank/DDBJ databases">
        <authorList>
            <person name="Vijverberg K."/>
            <person name="Xiong W."/>
            <person name="Schranz E."/>
        </authorList>
    </citation>
    <scope>NUCLEOTIDE SEQUENCE</scope>
</reference>
<evidence type="ECO:0000313" key="1">
    <source>
        <dbReference type="EMBL" id="CAI9263733.1"/>
    </source>
</evidence>
<dbReference type="EMBL" id="OX465086">
    <property type="protein sequence ID" value="CAI9263733.1"/>
    <property type="molecule type" value="Genomic_DNA"/>
</dbReference>